<evidence type="ECO:0000259" key="3">
    <source>
        <dbReference type="PROSITE" id="PS50888"/>
    </source>
</evidence>
<evidence type="ECO:0000313" key="5">
    <source>
        <dbReference type="Proteomes" id="UP000215305"/>
    </source>
</evidence>
<evidence type="ECO:0000256" key="1">
    <source>
        <dbReference type="SAM" id="Coils"/>
    </source>
</evidence>
<comment type="caution">
    <text evidence="4">The sequence shown here is derived from an EMBL/GenBank/DDBJ whole genome shotgun (WGS) entry which is preliminary data.</text>
</comment>
<feature type="compositionally biased region" description="Polar residues" evidence="2">
    <location>
        <begin position="719"/>
        <end position="729"/>
    </location>
</feature>
<dbReference type="InterPro" id="IPR011598">
    <property type="entry name" value="bHLH_dom"/>
</dbReference>
<sequence>MDQDNSMAWPGSLQEQSLMAASGEDEFTNFLEFGMHFPDLEGHGPGERQLQPSRSLPASVSMMPTTTAEQEQLVRMETDSLPGAHSSSSYNNRIMSDFSFDLSSHNQPSQSQGQIPSSYTSAPVTPAFYNQELAQPQMFHHPQQPPQKQLQQPTHHGLPTSQPYIPHGQSVIPPTPNSIELQGNAARYPPQVDENHELYDRYPRMNEEQALYTPLVSPAMTPLETQFRLPEYTIPGEYFTPLTSPALEAQNSNGNGYPFQSVSEVGFLHSPADAIPGSSAPSSPGLMRKHRRRPSTTKSFSSRAKKQQSPSVRPQTRKKSMLNLNSDEVLNGLSQDQGVSKILPHGVSGLRQSSNESSDQDSVSPEPLSEPLMPPPALPPARKSPAIVPQADQSQTSAPATPAMLMRLQRPQPAENPTGQFNGQARLVSTESYDDVMEDVMLPEAATPATQLSRPQVARIDTAINTGSATPVTSASITPSLEPKSAPVIDRNPGSIAPSPRTMAMPSPSGPIAKKSETPKLGPMGRKRQSLSSTHASPNLRPKISPSIQPLVRGEGISSETSALYLASKSNYQHILDGTLLPGVSYPETLAENLSSKRTNHKLAEQGRRNRINNALKEIESLIPSAFIQMKHAKESVSGHAKGDKEKEKEKEKEKAGAQTISKASTVELAIDYIKALKQELEETKGKLVVAEARLGENGAAKDEGCKAATVSPPEDGNTKSSNGTQGSSLAEAAVASTEATGAT</sequence>
<gene>
    <name evidence="4" type="ORF">CDV56_104309</name>
</gene>
<dbReference type="RefSeq" id="XP_026612444.1">
    <property type="nucleotide sequence ID" value="XM_026757928.1"/>
</dbReference>
<feature type="region of interest" description="Disordered" evidence="2">
    <location>
        <begin position="469"/>
        <end position="552"/>
    </location>
</feature>
<feature type="compositionally biased region" description="Polar residues" evidence="2">
    <location>
        <begin position="469"/>
        <end position="479"/>
    </location>
</feature>
<keyword evidence="5" id="KW-1185">Reference proteome</keyword>
<dbReference type="CDD" id="cd11392">
    <property type="entry name" value="bHLH_ScPHO4_like"/>
    <property type="match status" value="1"/>
</dbReference>
<feature type="region of interest" description="Disordered" evidence="2">
    <location>
        <begin position="345"/>
        <end position="403"/>
    </location>
</feature>
<name>A0A397GF99_ASPTH</name>
<keyword evidence="1" id="KW-0175">Coiled coil</keyword>
<feature type="compositionally biased region" description="Low complexity" evidence="2">
    <location>
        <begin position="107"/>
        <end position="118"/>
    </location>
</feature>
<feature type="compositionally biased region" description="Low complexity" evidence="2">
    <location>
        <begin position="270"/>
        <end position="284"/>
    </location>
</feature>
<protein>
    <recommendedName>
        <fullName evidence="3">BHLH domain-containing protein</fullName>
    </recommendedName>
</protein>
<feature type="region of interest" description="Disordered" evidence="2">
    <location>
        <begin position="36"/>
        <end position="69"/>
    </location>
</feature>
<dbReference type="VEuPathDB" id="FungiDB:CDV56_104309"/>
<organism evidence="4 5">
    <name type="scientific">Aspergillus thermomutatus</name>
    <name type="common">Neosartorya pseudofischeri</name>
    <dbReference type="NCBI Taxonomy" id="41047"/>
    <lineage>
        <taxon>Eukaryota</taxon>
        <taxon>Fungi</taxon>
        <taxon>Dikarya</taxon>
        <taxon>Ascomycota</taxon>
        <taxon>Pezizomycotina</taxon>
        <taxon>Eurotiomycetes</taxon>
        <taxon>Eurotiomycetidae</taxon>
        <taxon>Eurotiales</taxon>
        <taxon>Aspergillaceae</taxon>
        <taxon>Aspergillus</taxon>
        <taxon>Aspergillus subgen. Fumigati</taxon>
    </lineage>
</organism>
<dbReference type="SMART" id="SM00353">
    <property type="entry name" value="HLH"/>
    <property type="match status" value="1"/>
</dbReference>
<feature type="compositionally biased region" description="Polar residues" evidence="2">
    <location>
        <begin position="50"/>
        <end position="69"/>
    </location>
</feature>
<dbReference type="InterPro" id="IPR036638">
    <property type="entry name" value="HLH_DNA-bd_sf"/>
</dbReference>
<dbReference type="GeneID" id="38126283"/>
<feature type="region of interest" description="Disordered" evidence="2">
    <location>
        <begin position="101"/>
        <end position="123"/>
    </location>
</feature>
<feature type="compositionally biased region" description="Low complexity" evidence="2">
    <location>
        <begin position="352"/>
        <end position="371"/>
    </location>
</feature>
<proteinExistence type="predicted"/>
<dbReference type="Pfam" id="PF00010">
    <property type="entry name" value="HLH"/>
    <property type="match status" value="1"/>
</dbReference>
<dbReference type="STRING" id="41047.A0A397GF99"/>
<dbReference type="PROSITE" id="PS50888">
    <property type="entry name" value="BHLH"/>
    <property type="match status" value="1"/>
</dbReference>
<feature type="region of interest" description="Disordered" evidence="2">
    <location>
        <begin position="270"/>
        <end position="319"/>
    </location>
</feature>
<feature type="domain" description="BHLH" evidence="3">
    <location>
        <begin position="596"/>
        <end position="677"/>
    </location>
</feature>
<feature type="region of interest" description="Disordered" evidence="2">
    <location>
        <begin position="1"/>
        <end position="24"/>
    </location>
</feature>
<feature type="region of interest" description="Disordered" evidence="2">
    <location>
        <begin position="139"/>
        <end position="176"/>
    </location>
</feature>
<dbReference type="EMBL" id="NKHU02000174">
    <property type="protein sequence ID" value="RHZ49692.1"/>
    <property type="molecule type" value="Genomic_DNA"/>
</dbReference>
<dbReference type="SUPFAM" id="SSF47459">
    <property type="entry name" value="HLH, helix-loop-helix DNA-binding domain"/>
    <property type="match status" value="1"/>
</dbReference>
<evidence type="ECO:0000313" key="4">
    <source>
        <dbReference type="EMBL" id="RHZ49692.1"/>
    </source>
</evidence>
<dbReference type="OrthoDB" id="5344169at2759"/>
<feature type="compositionally biased region" description="Low complexity" evidence="2">
    <location>
        <begin position="139"/>
        <end position="156"/>
    </location>
</feature>
<feature type="region of interest" description="Disordered" evidence="2">
    <location>
        <begin position="633"/>
        <end position="659"/>
    </location>
</feature>
<reference evidence="4" key="1">
    <citation type="submission" date="2018-08" db="EMBL/GenBank/DDBJ databases">
        <title>Draft genome sequence of azole-resistant Aspergillus thermomutatus (Neosartorya pseudofischeri) strain HMR AF 39, isolated from a human nasal aspirate.</title>
        <authorList>
            <person name="Parent-Michaud M."/>
            <person name="Dufresne P.J."/>
            <person name="Fournier E."/>
            <person name="Martineau C."/>
            <person name="Moreira S."/>
            <person name="Perkins V."/>
            <person name="De Repentigny L."/>
            <person name="Dufresne S.F."/>
        </authorList>
    </citation>
    <scope>NUCLEOTIDE SEQUENCE [LARGE SCALE GENOMIC DNA]</scope>
    <source>
        <strain evidence="4">HMR AF 39</strain>
    </source>
</reference>
<dbReference type="GO" id="GO:0046983">
    <property type="term" value="F:protein dimerization activity"/>
    <property type="evidence" value="ECO:0007669"/>
    <property type="project" value="InterPro"/>
</dbReference>
<dbReference type="Proteomes" id="UP000215305">
    <property type="component" value="Unassembled WGS sequence"/>
</dbReference>
<accession>A0A397GF99</accession>
<evidence type="ECO:0000256" key="2">
    <source>
        <dbReference type="SAM" id="MobiDB-lite"/>
    </source>
</evidence>
<dbReference type="Gene3D" id="4.10.280.10">
    <property type="entry name" value="Helix-loop-helix DNA-binding domain"/>
    <property type="match status" value="1"/>
</dbReference>
<feature type="coiled-coil region" evidence="1">
    <location>
        <begin position="667"/>
        <end position="694"/>
    </location>
</feature>
<dbReference type="FunFam" id="4.10.280.10:FF:000099">
    <property type="entry name" value="Myc-family transcription factor"/>
    <property type="match status" value="1"/>
</dbReference>
<feature type="compositionally biased region" description="Polar residues" evidence="2">
    <location>
        <begin position="296"/>
        <end position="314"/>
    </location>
</feature>
<feature type="compositionally biased region" description="Basic and acidic residues" evidence="2">
    <location>
        <begin position="633"/>
        <end position="656"/>
    </location>
</feature>
<feature type="region of interest" description="Disordered" evidence="2">
    <location>
        <begin position="695"/>
        <end position="744"/>
    </location>
</feature>
<dbReference type="AlphaFoldDB" id="A0A397GF99"/>